<dbReference type="Proteomes" id="UP000323946">
    <property type="component" value="Unassembled WGS sequence"/>
</dbReference>
<name>A0A5M7CET4_SACHI</name>
<evidence type="ECO:0008006" key="3">
    <source>
        <dbReference type="Google" id="ProtNLM"/>
    </source>
</evidence>
<evidence type="ECO:0000313" key="1">
    <source>
        <dbReference type="EMBL" id="KAA5838204.1"/>
    </source>
</evidence>
<dbReference type="AlphaFoldDB" id="A0A5M7CET4"/>
<gene>
    <name evidence="1" type="ORF">F1721_01785</name>
</gene>
<reference evidence="1 2" key="1">
    <citation type="submission" date="2019-09" db="EMBL/GenBank/DDBJ databases">
        <title>Draft genome sequence of the thermophilic Saccharopolyspora hirsuta VKM Ac-666T.</title>
        <authorList>
            <person name="Lobastova T.G."/>
            <person name="Fokina V."/>
            <person name="Bragin E.Y."/>
            <person name="Shtratnikova V.Y."/>
            <person name="Starodumova I.P."/>
            <person name="Tarlachkov S.V."/>
            <person name="Donova M.V."/>
        </authorList>
    </citation>
    <scope>NUCLEOTIDE SEQUENCE [LARGE SCALE GENOMIC DNA]</scope>
    <source>
        <strain evidence="1 2">VKM Ac-666</strain>
    </source>
</reference>
<accession>A0A5M7CET4</accession>
<organism evidence="1 2">
    <name type="scientific">Saccharopolyspora hirsuta</name>
    <dbReference type="NCBI Taxonomy" id="1837"/>
    <lineage>
        <taxon>Bacteria</taxon>
        <taxon>Bacillati</taxon>
        <taxon>Actinomycetota</taxon>
        <taxon>Actinomycetes</taxon>
        <taxon>Pseudonocardiales</taxon>
        <taxon>Pseudonocardiaceae</taxon>
        <taxon>Saccharopolyspora</taxon>
    </lineage>
</organism>
<dbReference type="EMBL" id="VWPH01000001">
    <property type="protein sequence ID" value="KAA5838204.1"/>
    <property type="molecule type" value="Genomic_DNA"/>
</dbReference>
<proteinExistence type="predicted"/>
<keyword evidence="2" id="KW-1185">Reference proteome</keyword>
<sequence length="96" mass="10938">MPESPQVDVRSASHLEEVPQLCRKQFSGTDDLPQGSPTDECDELGGLITRDHLAPANPNRHPPGDYRIRQRKRWAGEKLYIVLDNFSPHRHAEVRT</sequence>
<evidence type="ECO:0000313" key="2">
    <source>
        <dbReference type="Proteomes" id="UP000323946"/>
    </source>
</evidence>
<dbReference type="OrthoDB" id="2375382at2"/>
<protein>
    <recommendedName>
        <fullName evidence="3">Tc1-like transposase DDE domain-containing protein</fullName>
    </recommendedName>
</protein>
<comment type="caution">
    <text evidence="1">The sequence shown here is derived from an EMBL/GenBank/DDBJ whole genome shotgun (WGS) entry which is preliminary data.</text>
</comment>